<organism evidence="9 10">
    <name type="scientific">Arenivirga flava</name>
    <dbReference type="NCBI Taxonomy" id="1930060"/>
    <lineage>
        <taxon>Bacteria</taxon>
        <taxon>Bacillati</taxon>
        <taxon>Actinomycetota</taxon>
        <taxon>Actinomycetes</taxon>
        <taxon>Micrococcales</taxon>
        <taxon>Microbacteriaceae</taxon>
        <taxon>Arenivirga</taxon>
    </lineage>
</organism>
<dbReference type="GO" id="GO:0046872">
    <property type="term" value="F:metal ion binding"/>
    <property type="evidence" value="ECO:0007669"/>
    <property type="project" value="UniProtKB-KW"/>
</dbReference>
<feature type="binding site" evidence="7">
    <location>
        <position position="85"/>
    </location>
    <ligand>
        <name>Mg(2+)</name>
        <dbReference type="ChEBI" id="CHEBI:18420"/>
        <label>1</label>
        <note>catalytic</note>
    </ligand>
</feature>
<keyword evidence="5 8" id="KW-0378">Hydrolase</keyword>
<dbReference type="AlphaFoldDB" id="A0AA37UN73"/>
<dbReference type="InterPro" id="IPR000760">
    <property type="entry name" value="Inositol_monophosphatase-like"/>
</dbReference>
<comment type="cofactor">
    <cofactor evidence="2 7 8">
        <name>Mg(2+)</name>
        <dbReference type="ChEBI" id="CHEBI:18420"/>
    </cofactor>
</comment>
<evidence type="ECO:0000256" key="2">
    <source>
        <dbReference type="ARBA" id="ARBA00001946"/>
    </source>
</evidence>
<dbReference type="GO" id="GO:0007165">
    <property type="term" value="P:signal transduction"/>
    <property type="evidence" value="ECO:0007669"/>
    <property type="project" value="TreeGrafter"/>
</dbReference>
<dbReference type="CDD" id="cd01639">
    <property type="entry name" value="IMPase"/>
    <property type="match status" value="1"/>
</dbReference>
<dbReference type="InterPro" id="IPR033942">
    <property type="entry name" value="IMPase"/>
</dbReference>
<dbReference type="GO" id="GO:0006020">
    <property type="term" value="P:inositol metabolic process"/>
    <property type="evidence" value="ECO:0007669"/>
    <property type="project" value="TreeGrafter"/>
</dbReference>
<feature type="binding site" evidence="7">
    <location>
        <position position="217"/>
    </location>
    <ligand>
        <name>Mg(2+)</name>
        <dbReference type="ChEBI" id="CHEBI:18420"/>
        <label>1</label>
        <note>catalytic</note>
    </ligand>
</feature>
<dbReference type="Gene3D" id="3.30.540.10">
    <property type="entry name" value="Fructose-1,6-Bisphosphatase, subunit A, domain 1"/>
    <property type="match status" value="1"/>
</dbReference>
<dbReference type="PRINTS" id="PR00377">
    <property type="entry name" value="IMPHPHTASES"/>
</dbReference>
<evidence type="ECO:0000256" key="6">
    <source>
        <dbReference type="ARBA" id="ARBA00022842"/>
    </source>
</evidence>
<dbReference type="Pfam" id="PF00459">
    <property type="entry name" value="Inositol_P"/>
    <property type="match status" value="1"/>
</dbReference>
<dbReference type="Gene3D" id="3.40.190.80">
    <property type="match status" value="1"/>
</dbReference>
<keyword evidence="4 7" id="KW-0479">Metal-binding</keyword>
<feature type="binding site" evidence="7">
    <location>
        <position position="88"/>
    </location>
    <ligand>
        <name>Mg(2+)</name>
        <dbReference type="ChEBI" id="CHEBI:18420"/>
        <label>1</label>
        <note>catalytic</note>
    </ligand>
</feature>
<dbReference type="InterPro" id="IPR020583">
    <property type="entry name" value="Inositol_monoP_metal-BS"/>
</dbReference>
<evidence type="ECO:0000256" key="8">
    <source>
        <dbReference type="RuleBase" id="RU364068"/>
    </source>
</evidence>
<comment type="caution">
    <text evidence="9">The sequence shown here is derived from an EMBL/GenBank/DDBJ whole genome shotgun (WGS) entry which is preliminary data.</text>
</comment>
<evidence type="ECO:0000256" key="5">
    <source>
        <dbReference type="ARBA" id="ARBA00022801"/>
    </source>
</evidence>
<gene>
    <name evidence="9" type="primary">suhB</name>
    <name evidence="9" type="ORF">GCM10025874_24780</name>
</gene>
<evidence type="ECO:0000256" key="4">
    <source>
        <dbReference type="ARBA" id="ARBA00022723"/>
    </source>
</evidence>
<dbReference type="EC" id="3.1.3.25" evidence="8"/>
<proteinExistence type="inferred from homology"/>
<comment type="catalytic activity">
    <reaction evidence="1 8">
        <text>a myo-inositol phosphate + H2O = myo-inositol + phosphate</text>
        <dbReference type="Rhea" id="RHEA:24056"/>
        <dbReference type="ChEBI" id="CHEBI:15377"/>
        <dbReference type="ChEBI" id="CHEBI:17268"/>
        <dbReference type="ChEBI" id="CHEBI:43474"/>
        <dbReference type="ChEBI" id="CHEBI:84139"/>
        <dbReference type="EC" id="3.1.3.25"/>
    </reaction>
</comment>
<name>A0AA37UN73_9MICO</name>
<evidence type="ECO:0000313" key="9">
    <source>
        <dbReference type="EMBL" id="GMA29225.1"/>
    </source>
</evidence>
<dbReference type="PROSITE" id="PS00629">
    <property type="entry name" value="IMP_1"/>
    <property type="match status" value="1"/>
</dbReference>
<dbReference type="Proteomes" id="UP001157160">
    <property type="component" value="Unassembled WGS sequence"/>
</dbReference>
<dbReference type="GO" id="GO:0008934">
    <property type="term" value="F:inositol monophosphate 1-phosphatase activity"/>
    <property type="evidence" value="ECO:0007669"/>
    <property type="project" value="InterPro"/>
</dbReference>
<dbReference type="SUPFAM" id="SSF56655">
    <property type="entry name" value="Carbohydrate phosphatase"/>
    <property type="match status" value="1"/>
</dbReference>
<dbReference type="PANTHER" id="PTHR20854:SF4">
    <property type="entry name" value="INOSITOL-1-MONOPHOSPHATASE-RELATED"/>
    <property type="match status" value="1"/>
</dbReference>
<evidence type="ECO:0000256" key="1">
    <source>
        <dbReference type="ARBA" id="ARBA00001033"/>
    </source>
</evidence>
<feature type="binding site" evidence="7">
    <location>
        <position position="69"/>
    </location>
    <ligand>
        <name>Mg(2+)</name>
        <dbReference type="ChEBI" id="CHEBI:18420"/>
        <label>1</label>
        <note>catalytic</note>
    </ligand>
</feature>
<evidence type="ECO:0000313" key="10">
    <source>
        <dbReference type="Proteomes" id="UP001157160"/>
    </source>
</evidence>
<dbReference type="EMBL" id="BSUL01000001">
    <property type="protein sequence ID" value="GMA29225.1"/>
    <property type="molecule type" value="Genomic_DNA"/>
</dbReference>
<reference evidence="9 10" key="1">
    <citation type="journal article" date="2014" name="Int. J. Syst. Evol. Microbiol.">
        <title>Complete genome sequence of Corynebacterium casei LMG S-19264T (=DSM 44701T), isolated from a smear-ripened cheese.</title>
        <authorList>
            <consortium name="US DOE Joint Genome Institute (JGI-PGF)"/>
            <person name="Walter F."/>
            <person name="Albersmeier A."/>
            <person name="Kalinowski J."/>
            <person name="Ruckert C."/>
        </authorList>
    </citation>
    <scope>NUCLEOTIDE SEQUENCE [LARGE SCALE GENOMIC DNA]</scope>
    <source>
        <strain evidence="9 10">NBRC 112289</strain>
    </source>
</reference>
<comment type="similarity">
    <text evidence="3 8">Belongs to the inositol monophosphatase superfamily.</text>
</comment>
<evidence type="ECO:0000256" key="3">
    <source>
        <dbReference type="ARBA" id="ARBA00009759"/>
    </source>
</evidence>
<dbReference type="PROSITE" id="PS00630">
    <property type="entry name" value="IMP_2"/>
    <property type="match status" value="1"/>
</dbReference>
<dbReference type="PANTHER" id="PTHR20854">
    <property type="entry name" value="INOSITOL MONOPHOSPHATASE"/>
    <property type="match status" value="1"/>
</dbReference>
<dbReference type="InterPro" id="IPR020550">
    <property type="entry name" value="Inositol_monophosphatase_CS"/>
</dbReference>
<accession>A0AA37UN73</accession>
<feature type="binding site" evidence="7">
    <location>
        <position position="87"/>
    </location>
    <ligand>
        <name>Mg(2+)</name>
        <dbReference type="ChEBI" id="CHEBI:18420"/>
        <label>1</label>
        <note>catalytic</note>
    </ligand>
</feature>
<keyword evidence="10" id="KW-1185">Reference proteome</keyword>
<dbReference type="GO" id="GO:0046854">
    <property type="term" value="P:phosphatidylinositol phosphate biosynthetic process"/>
    <property type="evidence" value="ECO:0007669"/>
    <property type="project" value="InterPro"/>
</dbReference>
<sequence>MSHDHLIELATSVAVGAGELALARRRAGVTVAATKSSAEDIVTEADREVEALIRSRIAAARPDDGFLGEEGDEAESRTGLTWVVDPIDGTVNYFYDRPAWSVSVALVEGDPRAGGRAVVGAVFNPVGGELFRASRGGGAWLGERRLQVNADVPLELALVATGYAYQAETRIRQASIVEGVIGRVRDARRIGSAALELCDVAAGRTDVYYENELSPWDYAAGALIVEEAGGSFDIHPSDGMAFMVAGEPALAERLRALLVELGQ</sequence>
<protein>
    <recommendedName>
        <fullName evidence="8">Inositol-1-monophosphatase</fullName>
        <ecNumber evidence="8">3.1.3.25</ecNumber>
    </recommendedName>
</protein>
<keyword evidence="6 7" id="KW-0460">Magnesium</keyword>
<evidence type="ECO:0000256" key="7">
    <source>
        <dbReference type="PIRSR" id="PIRSR600760-2"/>
    </source>
</evidence>